<feature type="signal peptide" evidence="1">
    <location>
        <begin position="1"/>
        <end position="20"/>
    </location>
</feature>
<organism evidence="2 3">
    <name type="scientific">Defluviitoga tunisiensis</name>
    <dbReference type="NCBI Taxonomy" id="1006576"/>
    <lineage>
        <taxon>Bacteria</taxon>
        <taxon>Thermotogati</taxon>
        <taxon>Thermotogota</taxon>
        <taxon>Thermotogae</taxon>
        <taxon>Petrotogales</taxon>
        <taxon>Petrotogaceae</taxon>
        <taxon>Defluviitoga</taxon>
    </lineage>
</organism>
<evidence type="ECO:0000313" key="2">
    <source>
        <dbReference type="EMBL" id="CEP78642.1"/>
    </source>
</evidence>
<dbReference type="InterPro" id="IPR024258">
    <property type="entry name" value="DUF3798"/>
</dbReference>
<dbReference type="InterPro" id="IPR028082">
    <property type="entry name" value="Peripla_BP_I"/>
</dbReference>
<dbReference type="SUPFAM" id="SSF53822">
    <property type="entry name" value="Periplasmic binding protein-like I"/>
    <property type="match status" value="1"/>
</dbReference>
<keyword evidence="2" id="KW-0449">Lipoprotein</keyword>
<dbReference type="HOGENOM" id="CLU_705475_0_0_0"/>
<dbReference type="RefSeq" id="WP_045088049.1">
    <property type="nucleotide sequence ID" value="NZ_LN824141.1"/>
</dbReference>
<keyword evidence="3" id="KW-1185">Reference proteome</keyword>
<dbReference type="PATRIC" id="fig|1006576.9.peg.1345"/>
<gene>
    <name evidence="2" type="ORF">DTL3_1348</name>
</gene>
<accession>A0A0C7NS17</accession>
<sequence>MKKVLVLLMLSALFVSLAYASLGFKIGIVTGTVSQGEDEYRGAENVIKKYGSDIVHVIYPDNFMQEQETTIARIVELAYDSSVKAIVVCQAVPGTVAAIRKVKEFRPDIVFIAGTPHEDPPIVERTADVSFNTDDERRGITIIDLAYKMGAKTFIHYSFPRHLSMELIARRKDLMEKRCKELGIQFVSVSAPDPMGEQGITGSQQFILEDVPRQLAKYGKNTAFFSTNCAMQEPLITAILKHGGLFPEQCCPSPTHGYPGALGIAIPEDKKGDFNYILKAINEKIVEGGGAGRFATWPVPTNMLFVEAGVEIAIKLVNGEIKSSDMNAIKAIFDEVASQKVKGVGTTFNRFSDKGNFYLVIADSVIFGVTEF</sequence>
<feature type="chain" id="PRO_5002195818" evidence="1">
    <location>
        <begin position="21"/>
        <end position="372"/>
    </location>
</feature>
<dbReference type="STRING" id="1006576.DTL3_1348"/>
<proteinExistence type="predicted"/>
<protein>
    <submittedName>
        <fullName evidence="2">Lipoprotein</fullName>
    </submittedName>
</protein>
<dbReference type="KEGG" id="dtn:DTL3_1348"/>
<name>A0A0C7NS17_DEFTU</name>
<evidence type="ECO:0000313" key="3">
    <source>
        <dbReference type="Proteomes" id="UP000032809"/>
    </source>
</evidence>
<dbReference type="Pfam" id="PF12683">
    <property type="entry name" value="DUF3798"/>
    <property type="match status" value="1"/>
</dbReference>
<dbReference type="AlphaFoldDB" id="A0A0C7NS17"/>
<dbReference type="EMBL" id="LN824141">
    <property type="protein sequence ID" value="CEP78642.1"/>
    <property type="molecule type" value="Genomic_DNA"/>
</dbReference>
<reference evidence="3" key="1">
    <citation type="submission" date="2014-11" db="EMBL/GenBank/DDBJ databases">
        <authorList>
            <person name="Wibberg D."/>
        </authorList>
    </citation>
    <scope>NUCLEOTIDE SEQUENCE [LARGE SCALE GENOMIC DNA]</scope>
    <source>
        <strain evidence="3">L3</strain>
    </source>
</reference>
<keyword evidence="1" id="KW-0732">Signal</keyword>
<dbReference type="Gene3D" id="3.40.50.11390">
    <property type="match status" value="1"/>
</dbReference>
<evidence type="ECO:0000256" key="1">
    <source>
        <dbReference type="SAM" id="SignalP"/>
    </source>
</evidence>
<dbReference type="OrthoDB" id="5491606at2"/>
<dbReference type="Proteomes" id="UP000032809">
    <property type="component" value="Chromosome I"/>
</dbReference>